<organism evidence="1">
    <name type="scientific">Mytilinidion resinicola</name>
    <dbReference type="NCBI Taxonomy" id="574789"/>
    <lineage>
        <taxon>Eukaryota</taxon>
        <taxon>Fungi</taxon>
        <taxon>Dikarya</taxon>
        <taxon>Ascomycota</taxon>
        <taxon>Pezizomycotina</taxon>
        <taxon>Dothideomycetes</taxon>
        <taxon>Pleosporomycetidae</taxon>
        <taxon>Mytilinidiales</taxon>
        <taxon>Mytilinidiaceae</taxon>
        <taxon>Mytilinidion</taxon>
    </lineage>
</organism>
<dbReference type="AlphaFoldDB" id="A0A6A6YN70"/>
<name>A0A6A6YN70_9PEZI</name>
<keyword evidence="2" id="KW-1185">Reference proteome</keyword>
<sequence>MVRVSAAGCREISSSCCRRHTKVGTTACCSTCWVCFAGAWWDLYLVLEAALASIFVHIVDVLHGANSTACWYKCDTGRECRGYGGVVTWSGFSRYRSELWRLMPLARFM</sequence>
<protein>
    <submittedName>
        <fullName evidence="1 3">Uncharacterized protein</fullName>
    </submittedName>
</protein>
<accession>A0A6A6YN70</accession>
<dbReference type="GeneID" id="54454751"/>
<reference evidence="1 3" key="1">
    <citation type="journal article" date="2020" name="Stud. Mycol.">
        <title>101 Dothideomycetes genomes: a test case for predicting lifestyles and emergence of pathogens.</title>
        <authorList>
            <person name="Haridas S."/>
            <person name="Albert R."/>
            <person name="Binder M."/>
            <person name="Bloem J."/>
            <person name="Labutti K."/>
            <person name="Salamov A."/>
            <person name="Andreopoulos B."/>
            <person name="Baker S."/>
            <person name="Barry K."/>
            <person name="Bills G."/>
            <person name="Bluhm B."/>
            <person name="Cannon C."/>
            <person name="Castanera R."/>
            <person name="Culley D."/>
            <person name="Daum C."/>
            <person name="Ezra D."/>
            <person name="Gonzalez J."/>
            <person name="Henrissat B."/>
            <person name="Kuo A."/>
            <person name="Liang C."/>
            <person name="Lipzen A."/>
            <person name="Lutzoni F."/>
            <person name="Magnuson J."/>
            <person name="Mondo S."/>
            <person name="Nolan M."/>
            <person name="Ohm R."/>
            <person name="Pangilinan J."/>
            <person name="Park H.-J."/>
            <person name="Ramirez L."/>
            <person name="Alfaro M."/>
            <person name="Sun H."/>
            <person name="Tritt A."/>
            <person name="Yoshinaga Y."/>
            <person name="Zwiers L.-H."/>
            <person name="Turgeon B."/>
            <person name="Goodwin S."/>
            <person name="Spatafora J."/>
            <person name="Crous P."/>
            <person name="Grigoriev I."/>
        </authorList>
    </citation>
    <scope>NUCLEOTIDE SEQUENCE</scope>
    <source>
        <strain evidence="1 3">CBS 304.34</strain>
    </source>
</reference>
<proteinExistence type="predicted"/>
<dbReference type="Proteomes" id="UP000504636">
    <property type="component" value="Unplaced"/>
</dbReference>
<reference evidence="3" key="2">
    <citation type="submission" date="2020-04" db="EMBL/GenBank/DDBJ databases">
        <authorList>
            <consortium name="NCBI Genome Project"/>
        </authorList>
    </citation>
    <scope>NUCLEOTIDE SEQUENCE</scope>
    <source>
        <strain evidence="3">CBS 304.34</strain>
    </source>
</reference>
<dbReference type="EMBL" id="MU003701">
    <property type="protein sequence ID" value="KAF2809317.1"/>
    <property type="molecule type" value="Genomic_DNA"/>
</dbReference>
<evidence type="ECO:0000313" key="3">
    <source>
        <dbReference type="RefSeq" id="XP_033576281.1"/>
    </source>
</evidence>
<reference evidence="3" key="3">
    <citation type="submission" date="2025-04" db="UniProtKB">
        <authorList>
            <consortium name="RefSeq"/>
        </authorList>
    </citation>
    <scope>IDENTIFICATION</scope>
    <source>
        <strain evidence="3">CBS 304.34</strain>
    </source>
</reference>
<evidence type="ECO:0000313" key="2">
    <source>
        <dbReference type="Proteomes" id="UP000504636"/>
    </source>
</evidence>
<evidence type="ECO:0000313" key="1">
    <source>
        <dbReference type="EMBL" id="KAF2809317.1"/>
    </source>
</evidence>
<dbReference type="OrthoDB" id="10673019at2759"/>
<dbReference type="RefSeq" id="XP_033576281.1">
    <property type="nucleotide sequence ID" value="XM_033713858.1"/>
</dbReference>
<gene>
    <name evidence="1 3" type="ORF">BDZ99DRAFT_26695</name>
</gene>